<keyword evidence="3" id="KW-1185">Reference proteome</keyword>
<comment type="caution">
    <text evidence="2">The sequence shown here is derived from an EMBL/GenBank/DDBJ whole genome shotgun (WGS) entry which is preliminary data.</text>
</comment>
<sequence>MTGHVATEVPVVTVIPVATAWCVAFLSRPVNGRLPPVRVASGSEQPVKLSRRPGWARSGRSLGGRRDKGCIATPRPVAFWGLKAKSLGRLPLSLFLVFLPSLLLSKEGKVFLFLLRRRGARWRRRWLVADLER</sequence>
<reference evidence="2" key="1">
    <citation type="submission" date="2017-07" db="EMBL/GenBank/DDBJ databases">
        <title>Taro Niue Genome Assembly and Annotation.</title>
        <authorList>
            <person name="Atibalentja N."/>
            <person name="Keating K."/>
            <person name="Fields C.J."/>
        </authorList>
    </citation>
    <scope>NUCLEOTIDE SEQUENCE</scope>
    <source>
        <strain evidence="2">Niue_2</strain>
        <tissue evidence="2">Leaf</tissue>
    </source>
</reference>
<keyword evidence="1" id="KW-0812">Transmembrane</keyword>
<keyword evidence="1" id="KW-0472">Membrane</keyword>
<dbReference type="EMBL" id="NMUH01003423">
    <property type="protein sequence ID" value="MQM05503.1"/>
    <property type="molecule type" value="Genomic_DNA"/>
</dbReference>
<protein>
    <submittedName>
        <fullName evidence="2">Uncharacterized protein</fullName>
    </submittedName>
</protein>
<proteinExistence type="predicted"/>
<keyword evidence="1" id="KW-1133">Transmembrane helix</keyword>
<accession>A0A843W337</accession>
<evidence type="ECO:0000313" key="3">
    <source>
        <dbReference type="Proteomes" id="UP000652761"/>
    </source>
</evidence>
<name>A0A843W337_COLES</name>
<dbReference type="AlphaFoldDB" id="A0A843W337"/>
<gene>
    <name evidence="2" type="ORF">Taro_038310</name>
</gene>
<organism evidence="2 3">
    <name type="scientific">Colocasia esculenta</name>
    <name type="common">Wild taro</name>
    <name type="synonym">Arum esculentum</name>
    <dbReference type="NCBI Taxonomy" id="4460"/>
    <lineage>
        <taxon>Eukaryota</taxon>
        <taxon>Viridiplantae</taxon>
        <taxon>Streptophyta</taxon>
        <taxon>Embryophyta</taxon>
        <taxon>Tracheophyta</taxon>
        <taxon>Spermatophyta</taxon>
        <taxon>Magnoliopsida</taxon>
        <taxon>Liliopsida</taxon>
        <taxon>Araceae</taxon>
        <taxon>Aroideae</taxon>
        <taxon>Colocasieae</taxon>
        <taxon>Colocasia</taxon>
    </lineage>
</organism>
<feature type="transmembrane region" description="Helical" evidence="1">
    <location>
        <begin position="92"/>
        <end position="115"/>
    </location>
</feature>
<evidence type="ECO:0000256" key="1">
    <source>
        <dbReference type="SAM" id="Phobius"/>
    </source>
</evidence>
<evidence type="ECO:0000313" key="2">
    <source>
        <dbReference type="EMBL" id="MQM05503.1"/>
    </source>
</evidence>
<dbReference type="Proteomes" id="UP000652761">
    <property type="component" value="Unassembled WGS sequence"/>
</dbReference>